<protein>
    <submittedName>
        <fullName evidence="1">UPF0481 protein</fullName>
    </submittedName>
</protein>
<comment type="caution">
    <text evidence="1">The sequence shown here is derived from an EMBL/GenBank/DDBJ whole genome shotgun (WGS) entry which is preliminary data.</text>
</comment>
<keyword evidence="2" id="KW-1185">Reference proteome</keyword>
<reference evidence="1 2" key="1">
    <citation type="journal article" date="2022" name="Plant J.">
        <title>Chromosome-level genome of Camellia lanceoleosa provides a valuable resource for understanding genome evolution and self-incompatibility.</title>
        <authorList>
            <person name="Gong W."/>
            <person name="Xiao S."/>
            <person name="Wang L."/>
            <person name="Liao Z."/>
            <person name="Chang Y."/>
            <person name="Mo W."/>
            <person name="Hu G."/>
            <person name="Li W."/>
            <person name="Zhao G."/>
            <person name="Zhu H."/>
            <person name="Hu X."/>
            <person name="Ji K."/>
            <person name="Xiang X."/>
            <person name="Song Q."/>
            <person name="Yuan D."/>
            <person name="Jin S."/>
            <person name="Zhang L."/>
        </authorList>
    </citation>
    <scope>NUCLEOTIDE SEQUENCE [LARGE SCALE GENOMIC DNA]</scope>
    <source>
        <strain evidence="1">SQ_2022a</strain>
    </source>
</reference>
<accession>A0ACC0G738</accession>
<evidence type="ECO:0000313" key="2">
    <source>
        <dbReference type="Proteomes" id="UP001060215"/>
    </source>
</evidence>
<name>A0ACC0G738_9ERIC</name>
<dbReference type="Proteomes" id="UP001060215">
    <property type="component" value="Chromosome 10"/>
</dbReference>
<sequence length="398" mass="46179">MENIEHQAIAIEESNSNIETSVRSTNEIEESSDNACVILIQRRLEENRREGAQSTKERDISSICRVPENLARISRRATDPEKVSIGPYHRDKGEVLEFQSFKWQFLDSLLSRMEQPESSLRLMTLAMKELELKARAQYSELIQMSSDDFIEMMLLDGCFIIELFQQVCQSEDSANVNSLVLMKPWLIPILIRDLLKLENQIPLFVLLKLFSLSNTSEPFFWQALKFFNLALPRSLKSFKGQQRVSLYEKSCHLLHLFYCSYCRYMPTEYRPDGYRPSSDQSIPCVTRLRHAGVKFRPLKAENFLLINFREGVLRIPPMTINDFTSTVLINCVAYEQCYPRPGLKCFSEYIAFMSCLINSSRDVTFLCEDGIISNFSYNDNHVADLFKMLGEHVVFNIR</sequence>
<proteinExistence type="predicted"/>
<organism evidence="1 2">
    <name type="scientific">Camellia lanceoleosa</name>
    <dbReference type="NCBI Taxonomy" id="1840588"/>
    <lineage>
        <taxon>Eukaryota</taxon>
        <taxon>Viridiplantae</taxon>
        <taxon>Streptophyta</taxon>
        <taxon>Embryophyta</taxon>
        <taxon>Tracheophyta</taxon>
        <taxon>Spermatophyta</taxon>
        <taxon>Magnoliopsida</taxon>
        <taxon>eudicotyledons</taxon>
        <taxon>Gunneridae</taxon>
        <taxon>Pentapetalae</taxon>
        <taxon>asterids</taxon>
        <taxon>Ericales</taxon>
        <taxon>Theaceae</taxon>
        <taxon>Camellia</taxon>
    </lineage>
</organism>
<dbReference type="EMBL" id="CM045767">
    <property type="protein sequence ID" value="KAI7996927.1"/>
    <property type="molecule type" value="Genomic_DNA"/>
</dbReference>
<evidence type="ECO:0000313" key="1">
    <source>
        <dbReference type="EMBL" id="KAI7996927.1"/>
    </source>
</evidence>
<gene>
    <name evidence="1" type="ORF">LOK49_LG10G01428</name>
</gene>